<reference evidence="1 2" key="1">
    <citation type="journal article" date="2023" name="Mol. Biol. Evol.">
        <title>Genomics of Secondarily Temperate Adaptation in the Only Non-Antarctic Icefish.</title>
        <authorList>
            <person name="Rivera-Colon A.G."/>
            <person name="Rayamajhi N."/>
            <person name="Minhas B.F."/>
            <person name="Madrigal G."/>
            <person name="Bilyk K.T."/>
            <person name="Yoon V."/>
            <person name="Hune M."/>
            <person name="Gregory S."/>
            <person name="Cheng C.H.C."/>
            <person name="Catchen J.M."/>
        </authorList>
    </citation>
    <scope>NUCLEOTIDE SEQUENCE [LARGE SCALE GENOMIC DNA]</scope>
    <source>
        <strain evidence="1">JC2023a</strain>
    </source>
</reference>
<protein>
    <submittedName>
        <fullName evidence="1">Uncharacterized protein</fullName>
    </submittedName>
</protein>
<accession>A0AAN8BJS2</accession>
<evidence type="ECO:0000313" key="2">
    <source>
        <dbReference type="Proteomes" id="UP001335648"/>
    </source>
</evidence>
<organism evidence="1 2">
    <name type="scientific">Champsocephalus esox</name>
    <name type="common">pike icefish</name>
    <dbReference type="NCBI Taxonomy" id="159716"/>
    <lineage>
        <taxon>Eukaryota</taxon>
        <taxon>Metazoa</taxon>
        <taxon>Chordata</taxon>
        <taxon>Craniata</taxon>
        <taxon>Vertebrata</taxon>
        <taxon>Euteleostomi</taxon>
        <taxon>Actinopterygii</taxon>
        <taxon>Neopterygii</taxon>
        <taxon>Teleostei</taxon>
        <taxon>Neoteleostei</taxon>
        <taxon>Acanthomorphata</taxon>
        <taxon>Eupercaria</taxon>
        <taxon>Perciformes</taxon>
        <taxon>Notothenioidei</taxon>
        <taxon>Channichthyidae</taxon>
        <taxon>Champsocephalus</taxon>
    </lineage>
</organism>
<evidence type="ECO:0000313" key="1">
    <source>
        <dbReference type="EMBL" id="KAK5885917.1"/>
    </source>
</evidence>
<name>A0AAN8BJS2_9TELE</name>
<gene>
    <name evidence="1" type="ORF">CesoFtcFv8_017007</name>
</gene>
<comment type="caution">
    <text evidence="1">The sequence shown here is derived from an EMBL/GenBank/DDBJ whole genome shotgun (WGS) entry which is preliminary data.</text>
</comment>
<sequence length="83" mass="9072">MSPERSAVILINMFGWTLISRRRRFVVLVDWAMSEDLKKVYVCACTCAVVSLGGVGFGGGQVSVVDGTVVLRASICETQWEES</sequence>
<keyword evidence="2" id="KW-1185">Reference proteome</keyword>
<proteinExistence type="predicted"/>
<dbReference type="EMBL" id="JAULUE010002059">
    <property type="protein sequence ID" value="KAK5885917.1"/>
    <property type="molecule type" value="Genomic_DNA"/>
</dbReference>
<dbReference type="Proteomes" id="UP001335648">
    <property type="component" value="Unassembled WGS sequence"/>
</dbReference>
<dbReference type="AlphaFoldDB" id="A0AAN8BJS2"/>